<evidence type="ECO:0000256" key="2">
    <source>
        <dbReference type="ARBA" id="ARBA00022723"/>
    </source>
</evidence>
<dbReference type="Gene3D" id="1.10.760.10">
    <property type="entry name" value="Cytochrome c-like domain"/>
    <property type="match status" value="1"/>
</dbReference>
<keyword evidence="7" id="KW-1185">Reference proteome</keyword>
<evidence type="ECO:0000313" key="6">
    <source>
        <dbReference type="EMBL" id="EMR04776.1"/>
    </source>
</evidence>
<dbReference type="InterPro" id="IPR009056">
    <property type="entry name" value="Cyt_c-like_dom"/>
</dbReference>
<evidence type="ECO:0000313" key="7">
    <source>
        <dbReference type="Proteomes" id="UP000011910"/>
    </source>
</evidence>
<proteinExistence type="predicted"/>
<dbReference type="Proteomes" id="UP000011910">
    <property type="component" value="Unassembled WGS sequence"/>
</dbReference>
<reference evidence="6 7" key="1">
    <citation type="journal article" date="2013" name="Genome Announc.">
        <title>Draft Genome Sequence of Cesiribacter andamanensis Strain AMV16T, Isolated from a Soil Sample from a Mud Volcano in the Andaman Islands, India.</title>
        <authorList>
            <person name="Shivaji S."/>
            <person name="Ara S."/>
            <person name="Begum Z."/>
            <person name="Srinivas T.N."/>
            <person name="Singh A."/>
            <person name="Kumar Pinnaka A."/>
        </authorList>
    </citation>
    <scope>NUCLEOTIDE SEQUENCE [LARGE SCALE GENOMIC DNA]</scope>
    <source>
        <strain evidence="6 7">AMV16</strain>
    </source>
</reference>
<dbReference type="PROSITE" id="PS51007">
    <property type="entry name" value="CYTC"/>
    <property type="match status" value="1"/>
</dbReference>
<sequence>MDASRALSFFNHILITAGLLLSACVVLSSCNTRDARQENAHGEQPAPDSTVTVYGPYRAVRLPIQKGVKIANPIQLALGPQGVLYATNRTGEVYSLQDSDGDGLEDTAQLYCNVADWGLRSPAGFAHRGDTIFIGTAQQIRAFVDLNRDGQADSSWVFFQDIPNSEHPYEWTSGLAFGPDGWLYAALTTDSWNAAPSPDPKGYRGAILRISPNGRTAERVATGIRSVYGMGFDVQGRLFFADNEGGGNAREELNLLVHNSFYGHNPSKYGPQTTTEPVLALETEMAPSGIEFNRPENDFGGTGGQLFVAFYGPGERWTRGGVGRVHIQQLADGSYSFTEHAVADIPKLSDLAFGQDGALYLAQHGKSDYWYNAIYENEGAFYKLVFDPSITPKPLTARLNVGRPLSSNAIEAGRQLYAERACLGCHSLDENTELLGPNLKDVGRLLSREEILEEIMKPSERIKPSMMGLRITKKEGDVLLGRLVNASEDSLSLMLIGNSIVSVPRSEILHTEDVQKSLMYEGLLNGLSDAEKQALIDYIVSLGN</sequence>
<dbReference type="OrthoDB" id="9811395at2"/>
<dbReference type="NCBIfam" id="TIGR02603">
    <property type="entry name" value="CxxCH_TIGR02603"/>
    <property type="match status" value="1"/>
</dbReference>
<dbReference type="RefSeq" id="WP_009193461.1">
    <property type="nucleotide sequence ID" value="NZ_AODQ01000001.1"/>
</dbReference>
<evidence type="ECO:0000256" key="3">
    <source>
        <dbReference type="ARBA" id="ARBA00023004"/>
    </source>
</evidence>
<dbReference type="STRING" id="1279009.ADICEAN_00047"/>
<keyword evidence="3 4" id="KW-0408">Iron</keyword>
<evidence type="ECO:0000259" key="5">
    <source>
        <dbReference type="PROSITE" id="PS51007"/>
    </source>
</evidence>
<dbReference type="InterPro" id="IPR055557">
    <property type="entry name" value="DUF7133"/>
</dbReference>
<dbReference type="PROSITE" id="PS51257">
    <property type="entry name" value="PROKAR_LIPOPROTEIN"/>
    <property type="match status" value="1"/>
</dbReference>
<dbReference type="PANTHER" id="PTHR33546">
    <property type="entry name" value="LARGE, MULTIFUNCTIONAL SECRETED PROTEIN-RELATED"/>
    <property type="match status" value="1"/>
</dbReference>
<evidence type="ECO:0000256" key="1">
    <source>
        <dbReference type="ARBA" id="ARBA00022617"/>
    </source>
</evidence>
<dbReference type="InterPro" id="IPR011042">
    <property type="entry name" value="6-blade_b-propeller_TolB-like"/>
</dbReference>
<keyword evidence="1 4" id="KW-0349">Heme</keyword>
<accession>M7NCA6</accession>
<dbReference type="eggNOG" id="COG2133">
    <property type="taxonomic scope" value="Bacteria"/>
</dbReference>
<dbReference type="InterPro" id="IPR013427">
    <property type="entry name" value="Haem-bd_dom_put"/>
</dbReference>
<dbReference type="SUPFAM" id="SSF63829">
    <property type="entry name" value="Calcium-dependent phosphotriesterase"/>
    <property type="match status" value="1"/>
</dbReference>
<comment type="caution">
    <text evidence="6">The sequence shown here is derived from an EMBL/GenBank/DDBJ whole genome shotgun (WGS) entry which is preliminary data.</text>
</comment>
<dbReference type="GO" id="GO:0046872">
    <property type="term" value="F:metal ion binding"/>
    <property type="evidence" value="ECO:0007669"/>
    <property type="project" value="UniProtKB-KW"/>
</dbReference>
<dbReference type="InterPro" id="IPR036909">
    <property type="entry name" value="Cyt_c-like_dom_sf"/>
</dbReference>
<dbReference type="SUPFAM" id="SSF46626">
    <property type="entry name" value="Cytochrome c"/>
    <property type="match status" value="1"/>
</dbReference>
<dbReference type="eggNOG" id="COG1413">
    <property type="taxonomic scope" value="Bacteria"/>
</dbReference>
<dbReference type="GO" id="GO:0020037">
    <property type="term" value="F:heme binding"/>
    <property type="evidence" value="ECO:0007669"/>
    <property type="project" value="InterPro"/>
</dbReference>
<dbReference type="Gene3D" id="2.120.10.30">
    <property type="entry name" value="TolB, C-terminal domain"/>
    <property type="match status" value="1"/>
</dbReference>
<dbReference type="Pfam" id="PF23500">
    <property type="entry name" value="DUF7133"/>
    <property type="match status" value="1"/>
</dbReference>
<dbReference type="PANTHER" id="PTHR33546:SF1">
    <property type="entry name" value="LARGE, MULTIFUNCTIONAL SECRETED PROTEIN"/>
    <property type="match status" value="1"/>
</dbReference>
<dbReference type="PATRIC" id="fig|1279009.4.peg.52"/>
<organism evidence="6 7">
    <name type="scientific">Cesiribacter andamanensis AMV16</name>
    <dbReference type="NCBI Taxonomy" id="1279009"/>
    <lineage>
        <taxon>Bacteria</taxon>
        <taxon>Pseudomonadati</taxon>
        <taxon>Bacteroidota</taxon>
        <taxon>Cytophagia</taxon>
        <taxon>Cytophagales</taxon>
        <taxon>Cesiribacteraceae</taxon>
        <taxon>Cesiribacter</taxon>
    </lineage>
</organism>
<dbReference type="GO" id="GO:0009055">
    <property type="term" value="F:electron transfer activity"/>
    <property type="evidence" value="ECO:0007669"/>
    <property type="project" value="InterPro"/>
</dbReference>
<dbReference type="AlphaFoldDB" id="M7NCA6"/>
<feature type="domain" description="Cytochrome c" evidence="5">
    <location>
        <begin position="408"/>
        <end position="543"/>
    </location>
</feature>
<keyword evidence="2 4" id="KW-0479">Metal-binding</keyword>
<protein>
    <submittedName>
        <fullName evidence="6">Putative heme-binding domain protein</fullName>
    </submittedName>
</protein>
<evidence type="ECO:0000256" key="4">
    <source>
        <dbReference type="PROSITE-ProRule" id="PRU00433"/>
    </source>
</evidence>
<dbReference type="EMBL" id="AODQ01000001">
    <property type="protein sequence ID" value="EMR04776.1"/>
    <property type="molecule type" value="Genomic_DNA"/>
</dbReference>
<name>M7NCA6_9BACT</name>
<gene>
    <name evidence="6" type="ORF">ADICEAN_00047</name>
</gene>